<feature type="transmembrane region" description="Helical" evidence="1">
    <location>
        <begin position="7"/>
        <end position="32"/>
    </location>
</feature>
<reference evidence="2 3" key="1">
    <citation type="submission" date="2019-08" db="EMBL/GenBank/DDBJ databases">
        <title>In-depth cultivation of the pig gut microbiome towards novel bacterial diversity and tailored functional studies.</title>
        <authorList>
            <person name="Wylensek D."/>
            <person name="Hitch T.C.A."/>
            <person name="Clavel T."/>
        </authorList>
    </citation>
    <scope>NUCLEOTIDE SEQUENCE [LARGE SCALE GENOMIC DNA]</scope>
    <source>
        <strain evidence="2 3">WCA-693-APC-MOT-I</strain>
    </source>
</reference>
<dbReference type="NCBIfam" id="TIGR01906">
    <property type="entry name" value="integ_TIGR01906"/>
    <property type="match status" value="1"/>
</dbReference>
<evidence type="ECO:0000313" key="2">
    <source>
        <dbReference type="EMBL" id="MSS64028.1"/>
    </source>
</evidence>
<protein>
    <submittedName>
        <fullName evidence="2">TIGR01906 family membrane protein</fullName>
    </submittedName>
</protein>
<keyword evidence="1" id="KW-0812">Transmembrane</keyword>
<feature type="transmembrane region" description="Helical" evidence="1">
    <location>
        <begin position="183"/>
        <end position="206"/>
    </location>
</feature>
<sequence length="221" mass="26118">MKQKCSIIFEFITTVLGFVFFVAVAVTITLHFRPLYYYDIKALHIAEQTGLSEQLIRANYDVLIDYNSILGSDVLQFPDFFMSKSGKIHFMEVKKIFLMIKWLGIVSFIPFLCFGRYLMSKQSYRFLKWLSILGIGFPVVFGILIGVNWEKMFVQFHQLLFQNDYWLFDPMTDPIITILPDEFFYQCAGLIISIFILQSCIAGILYRNYRIQRKKENYLQY</sequence>
<dbReference type="AlphaFoldDB" id="A0A6L5Y0U4"/>
<dbReference type="InterPro" id="IPR010178">
    <property type="entry name" value="Lit"/>
</dbReference>
<evidence type="ECO:0000256" key="1">
    <source>
        <dbReference type="SAM" id="Phobius"/>
    </source>
</evidence>
<comment type="caution">
    <text evidence="2">The sequence shown here is derived from an EMBL/GenBank/DDBJ whole genome shotgun (WGS) entry which is preliminary data.</text>
</comment>
<dbReference type="EMBL" id="VUMT01000012">
    <property type="protein sequence ID" value="MSS64028.1"/>
    <property type="molecule type" value="Genomic_DNA"/>
</dbReference>
<name>A0A6L5Y0U4_9FIRM</name>
<feature type="transmembrane region" description="Helical" evidence="1">
    <location>
        <begin position="96"/>
        <end position="114"/>
    </location>
</feature>
<keyword evidence="1" id="KW-1133">Transmembrane helix</keyword>
<dbReference type="Pfam" id="PF07314">
    <property type="entry name" value="Lit"/>
    <property type="match status" value="1"/>
</dbReference>
<gene>
    <name evidence="2" type="ORF">FYJ58_09090</name>
</gene>
<keyword evidence="1" id="KW-0472">Membrane</keyword>
<dbReference type="Proteomes" id="UP000482209">
    <property type="component" value="Unassembled WGS sequence"/>
</dbReference>
<keyword evidence="3" id="KW-1185">Reference proteome</keyword>
<dbReference type="RefSeq" id="WP_154519432.1">
    <property type="nucleotide sequence ID" value="NZ_VUMT01000012.1"/>
</dbReference>
<evidence type="ECO:0000313" key="3">
    <source>
        <dbReference type="Proteomes" id="UP000482209"/>
    </source>
</evidence>
<feature type="transmembrane region" description="Helical" evidence="1">
    <location>
        <begin position="126"/>
        <end position="149"/>
    </location>
</feature>
<organism evidence="2 3">
    <name type="scientific">Velocimicrobium porci</name>
    <dbReference type="NCBI Taxonomy" id="2606634"/>
    <lineage>
        <taxon>Bacteria</taxon>
        <taxon>Bacillati</taxon>
        <taxon>Bacillota</taxon>
        <taxon>Clostridia</taxon>
        <taxon>Lachnospirales</taxon>
        <taxon>Lachnospiraceae</taxon>
        <taxon>Velocimicrobium</taxon>
    </lineage>
</organism>
<proteinExistence type="predicted"/>
<accession>A0A6L5Y0U4</accession>